<accession>A0AA36E3E0</accession>
<evidence type="ECO:0000313" key="6">
    <source>
        <dbReference type="EMBL" id="CAI9281979.1"/>
    </source>
</evidence>
<name>A0AA36E3E0_LACSI</name>
<evidence type="ECO:0000259" key="5">
    <source>
        <dbReference type="PROSITE" id="PS50966"/>
    </source>
</evidence>
<dbReference type="InterPro" id="IPR006564">
    <property type="entry name" value="Znf_PMZ"/>
</dbReference>
<evidence type="ECO:0000313" key="7">
    <source>
        <dbReference type="Proteomes" id="UP001177003"/>
    </source>
</evidence>
<dbReference type="Pfam" id="PF04434">
    <property type="entry name" value="SWIM"/>
    <property type="match status" value="1"/>
</dbReference>
<reference evidence="6" key="1">
    <citation type="submission" date="2023-04" db="EMBL/GenBank/DDBJ databases">
        <authorList>
            <person name="Vijverberg K."/>
            <person name="Xiong W."/>
            <person name="Schranz E."/>
        </authorList>
    </citation>
    <scope>NUCLEOTIDE SEQUENCE</scope>
</reference>
<evidence type="ECO:0000256" key="3">
    <source>
        <dbReference type="ARBA" id="ARBA00022833"/>
    </source>
</evidence>
<dbReference type="AlphaFoldDB" id="A0AA36E3E0"/>
<sequence>MLEEIRIYVTERLCIYKAKGQSWDLGICPSTRLKLNKHKETQRFWQVVPFGYMQFEVRVGTEGYVVDLNTRQCGCRAWHLVGYPCVHGYATISSLNRDAKEYVSEWFTTSMYASKVDLEAELKVEHVVMFESESDSDFESESDVEANVPEVDVPELDVEAEVDVPEVYVVPKVKVDVPLVQDNLVGEIQDDI</sequence>
<proteinExistence type="predicted"/>
<keyword evidence="2 4" id="KW-0863">Zinc-finger</keyword>
<feature type="domain" description="SWIM-type" evidence="5">
    <location>
        <begin position="64"/>
        <end position="96"/>
    </location>
</feature>
<evidence type="ECO:0000256" key="2">
    <source>
        <dbReference type="ARBA" id="ARBA00022771"/>
    </source>
</evidence>
<gene>
    <name evidence="6" type="ORF">LSALG_LOCUS21643</name>
</gene>
<keyword evidence="3" id="KW-0862">Zinc</keyword>
<dbReference type="EMBL" id="OX465080">
    <property type="protein sequence ID" value="CAI9281979.1"/>
    <property type="molecule type" value="Genomic_DNA"/>
</dbReference>
<dbReference type="PANTHER" id="PTHR31973">
    <property type="entry name" value="POLYPROTEIN, PUTATIVE-RELATED"/>
    <property type="match status" value="1"/>
</dbReference>
<dbReference type="InterPro" id="IPR007527">
    <property type="entry name" value="Znf_SWIM"/>
</dbReference>
<keyword evidence="7" id="KW-1185">Reference proteome</keyword>
<organism evidence="6 7">
    <name type="scientific">Lactuca saligna</name>
    <name type="common">Willowleaf lettuce</name>
    <dbReference type="NCBI Taxonomy" id="75948"/>
    <lineage>
        <taxon>Eukaryota</taxon>
        <taxon>Viridiplantae</taxon>
        <taxon>Streptophyta</taxon>
        <taxon>Embryophyta</taxon>
        <taxon>Tracheophyta</taxon>
        <taxon>Spermatophyta</taxon>
        <taxon>Magnoliopsida</taxon>
        <taxon>eudicotyledons</taxon>
        <taxon>Gunneridae</taxon>
        <taxon>Pentapetalae</taxon>
        <taxon>asterids</taxon>
        <taxon>campanulids</taxon>
        <taxon>Asterales</taxon>
        <taxon>Asteraceae</taxon>
        <taxon>Cichorioideae</taxon>
        <taxon>Cichorieae</taxon>
        <taxon>Lactucinae</taxon>
        <taxon>Lactuca</taxon>
    </lineage>
</organism>
<dbReference type="SMART" id="SM00575">
    <property type="entry name" value="ZnF_PMZ"/>
    <property type="match status" value="1"/>
</dbReference>
<dbReference type="GO" id="GO:0008270">
    <property type="term" value="F:zinc ion binding"/>
    <property type="evidence" value="ECO:0007669"/>
    <property type="project" value="UniProtKB-KW"/>
</dbReference>
<evidence type="ECO:0000256" key="4">
    <source>
        <dbReference type="PROSITE-ProRule" id="PRU00325"/>
    </source>
</evidence>
<keyword evidence="1" id="KW-0479">Metal-binding</keyword>
<dbReference type="Proteomes" id="UP001177003">
    <property type="component" value="Chromosome 4"/>
</dbReference>
<protein>
    <recommendedName>
        <fullName evidence="5">SWIM-type domain-containing protein</fullName>
    </recommendedName>
</protein>
<dbReference type="PANTHER" id="PTHR31973:SF189">
    <property type="entry name" value="TRANSPOSASE, MUDR, PLANT, MULE TRANSPOSASE DOMAIN PROTEIN-RELATED"/>
    <property type="match status" value="1"/>
</dbReference>
<evidence type="ECO:0000256" key="1">
    <source>
        <dbReference type="ARBA" id="ARBA00022723"/>
    </source>
</evidence>
<dbReference type="PROSITE" id="PS50966">
    <property type="entry name" value="ZF_SWIM"/>
    <property type="match status" value="1"/>
</dbReference>